<evidence type="ECO:0000256" key="5">
    <source>
        <dbReference type="ARBA" id="ARBA00022605"/>
    </source>
</evidence>
<comment type="caution">
    <text evidence="12">Lacks conserved residue(s) required for the propagation of feature annotation.</text>
</comment>
<comment type="catalytic activity">
    <reaction evidence="10 12">
        <text>4-(phosphooxy)-L-threonine + 2-oxoglutarate = (R)-3-hydroxy-2-oxo-4-phosphooxybutanoate + L-glutamate</text>
        <dbReference type="Rhea" id="RHEA:16573"/>
        <dbReference type="ChEBI" id="CHEBI:16810"/>
        <dbReference type="ChEBI" id="CHEBI:29985"/>
        <dbReference type="ChEBI" id="CHEBI:58452"/>
        <dbReference type="ChEBI" id="CHEBI:58538"/>
        <dbReference type="EC" id="2.6.1.52"/>
    </reaction>
</comment>
<evidence type="ECO:0000256" key="6">
    <source>
        <dbReference type="ARBA" id="ARBA00022679"/>
    </source>
</evidence>
<dbReference type="InterPro" id="IPR015422">
    <property type="entry name" value="PyrdxlP-dep_Trfase_small"/>
</dbReference>
<dbReference type="Gene3D" id="3.90.1150.10">
    <property type="entry name" value="Aspartate Aminotransferase, domain 1"/>
    <property type="match status" value="1"/>
</dbReference>
<dbReference type="GO" id="GO:0005737">
    <property type="term" value="C:cytoplasm"/>
    <property type="evidence" value="ECO:0007669"/>
    <property type="project" value="UniProtKB-SubCell"/>
</dbReference>
<evidence type="ECO:0000256" key="7">
    <source>
        <dbReference type="ARBA" id="ARBA00022898"/>
    </source>
</evidence>
<dbReference type="GO" id="GO:0030170">
    <property type="term" value="F:pyridoxal phosphate binding"/>
    <property type="evidence" value="ECO:0007669"/>
    <property type="project" value="UniProtKB-UniRule"/>
</dbReference>
<evidence type="ECO:0000256" key="1">
    <source>
        <dbReference type="ARBA" id="ARBA00004915"/>
    </source>
</evidence>
<keyword evidence="6 12" id="KW-0808">Transferase</keyword>
<feature type="binding site" evidence="12">
    <location>
        <position position="42"/>
    </location>
    <ligand>
        <name>L-glutamate</name>
        <dbReference type="ChEBI" id="CHEBI:29985"/>
    </ligand>
</feature>
<protein>
    <recommendedName>
        <fullName evidence="12">Phosphoserine aminotransferase</fullName>
        <ecNumber evidence="12">2.6.1.52</ecNumber>
    </recommendedName>
    <alternativeName>
        <fullName evidence="12">Phosphohydroxythreonine aminotransferase</fullName>
        <shortName evidence="12">PSAT</shortName>
    </alternativeName>
</protein>
<dbReference type="EMBL" id="FIZX01000001">
    <property type="protein sequence ID" value="CZF77944.1"/>
    <property type="molecule type" value="Genomic_DNA"/>
</dbReference>
<dbReference type="InterPro" id="IPR020578">
    <property type="entry name" value="Aminotrans_V_PyrdxlP_BS"/>
</dbReference>
<feature type="domain" description="Aminotransferase class V" evidence="14">
    <location>
        <begin position="4"/>
        <end position="348"/>
    </location>
</feature>
<dbReference type="GO" id="GO:0008615">
    <property type="term" value="P:pyridoxine biosynthetic process"/>
    <property type="evidence" value="ECO:0007669"/>
    <property type="project" value="UniProtKB-UniRule"/>
</dbReference>
<dbReference type="PANTHER" id="PTHR43247:SF1">
    <property type="entry name" value="PHOSPHOSERINE AMINOTRANSFERASE"/>
    <property type="match status" value="1"/>
</dbReference>
<dbReference type="OrthoDB" id="9809412at2"/>
<dbReference type="InterPro" id="IPR022278">
    <property type="entry name" value="Pser_aminoTfrase"/>
</dbReference>
<comment type="pathway">
    <text evidence="2 12 13">Amino-acid biosynthesis; L-serine biosynthesis; L-serine from 3-phospho-D-glycerate: step 2/3.</text>
</comment>
<evidence type="ECO:0000256" key="13">
    <source>
        <dbReference type="RuleBase" id="RU004505"/>
    </source>
</evidence>
<dbReference type="HAMAP" id="MF_00160">
    <property type="entry name" value="SerC_aminotrans_5"/>
    <property type="match status" value="1"/>
</dbReference>
<dbReference type="FunFam" id="3.90.1150.10:FF:000006">
    <property type="entry name" value="Phosphoserine aminotransferase"/>
    <property type="match status" value="1"/>
</dbReference>
<evidence type="ECO:0000256" key="4">
    <source>
        <dbReference type="ARBA" id="ARBA00022576"/>
    </source>
</evidence>
<dbReference type="GO" id="GO:0006564">
    <property type="term" value="P:L-serine biosynthetic process"/>
    <property type="evidence" value="ECO:0007669"/>
    <property type="project" value="UniProtKB-UniRule"/>
</dbReference>
<evidence type="ECO:0000256" key="2">
    <source>
        <dbReference type="ARBA" id="ARBA00005099"/>
    </source>
</evidence>
<dbReference type="Pfam" id="PF00266">
    <property type="entry name" value="Aminotran_5"/>
    <property type="match status" value="1"/>
</dbReference>
<feature type="binding site" evidence="12">
    <location>
        <position position="172"/>
    </location>
    <ligand>
        <name>pyridoxal 5'-phosphate</name>
        <dbReference type="ChEBI" id="CHEBI:597326"/>
    </ligand>
</feature>
<evidence type="ECO:0000256" key="8">
    <source>
        <dbReference type="ARBA" id="ARBA00023096"/>
    </source>
</evidence>
<gene>
    <name evidence="12 15" type="primary">serC</name>
    <name evidence="15" type="ORF">GCE9029_00520</name>
</gene>
<dbReference type="InterPro" id="IPR015424">
    <property type="entry name" value="PyrdxlP-dep_Trfase"/>
</dbReference>
<reference evidence="16" key="1">
    <citation type="submission" date="2016-02" db="EMBL/GenBank/DDBJ databases">
        <authorList>
            <person name="Rodrigo-Torres Lidia"/>
            <person name="Arahal R.David."/>
        </authorList>
    </citation>
    <scope>NUCLEOTIDE SEQUENCE [LARGE SCALE GENOMIC DNA]</scope>
    <source>
        <strain evidence="16">CECT 9029</strain>
    </source>
</reference>
<dbReference type="FunFam" id="3.40.640.10:FF:000010">
    <property type="entry name" value="Phosphoserine aminotransferase"/>
    <property type="match status" value="1"/>
</dbReference>
<feature type="modified residue" description="N6-(pyridoxal phosphate)lysine" evidence="12">
    <location>
        <position position="196"/>
    </location>
</feature>
<dbReference type="UniPathway" id="UPA00244">
    <property type="reaction ID" value="UER00311"/>
</dbReference>
<accession>A0A128EUW8</accession>
<dbReference type="NCBIfam" id="TIGR01364">
    <property type="entry name" value="serC_1"/>
    <property type="match status" value="1"/>
</dbReference>
<keyword evidence="4 12" id="KW-0032">Aminotransferase</keyword>
<dbReference type="RefSeq" id="WP_062660891.1">
    <property type="nucleotide sequence ID" value="NZ_FIZX01000001.1"/>
</dbReference>
<feature type="binding site" evidence="12">
    <location>
        <position position="153"/>
    </location>
    <ligand>
        <name>pyridoxal 5'-phosphate</name>
        <dbReference type="ChEBI" id="CHEBI:597326"/>
    </ligand>
</feature>
<dbReference type="STRING" id="1796497.GCE9029_00520"/>
<dbReference type="PANTHER" id="PTHR43247">
    <property type="entry name" value="PHOSPHOSERINE AMINOTRANSFERASE"/>
    <property type="match status" value="1"/>
</dbReference>
<keyword evidence="7 12" id="KW-0663">Pyridoxal phosphate</keyword>
<organism evidence="15 16">
    <name type="scientific">Grimontia celer</name>
    <dbReference type="NCBI Taxonomy" id="1796497"/>
    <lineage>
        <taxon>Bacteria</taxon>
        <taxon>Pseudomonadati</taxon>
        <taxon>Pseudomonadota</taxon>
        <taxon>Gammaproteobacteria</taxon>
        <taxon>Vibrionales</taxon>
        <taxon>Vibrionaceae</taxon>
        <taxon>Grimontia</taxon>
    </lineage>
</organism>
<feature type="binding site" evidence="12">
    <location>
        <begin position="237"/>
        <end position="238"/>
    </location>
    <ligand>
        <name>pyridoxal 5'-phosphate</name>
        <dbReference type="ChEBI" id="CHEBI:597326"/>
    </ligand>
</feature>
<keyword evidence="9 12" id="KW-0718">Serine biosynthesis</keyword>
<evidence type="ECO:0000259" key="14">
    <source>
        <dbReference type="Pfam" id="PF00266"/>
    </source>
</evidence>
<feature type="binding site" evidence="12">
    <location>
        <begin position="76"/>
        <end position="77"/>
    </location>
    <ligand>
        <name>pyridoxal 5'-phosphate</name>
        <dbReference type="ChEBI" id="CHEBI:597326"/>
    </ligand>
</feature>
<feature type="binding site" evidence="12">
    <location>
        <position position="195"/>
    </location>
    <ligand>
        <name>pyridoxal 5'-phosphate</name>
        <dbReference type="ChEBI" id="CHEBI:597326"/>
    </ligand>
</feature>
<dbReference type="Gene3D" id="3.40.640.10">
    <property type="entry name" value="Type I PLP-dependent aspartate aminotransferase-like (Major domain)"/>
    <property type="match status" value="1"/>
</dbReference>
<dbReference type="EC" id="2.6.1.52" evidence="12"/>
<evidence type="ECO:0000256" key="3">
    <source>
        <dbReference type="ARBA" id="ARBA00006904"/>
    </source>
</evidence>
<dbReference type="UniPathway" id="UPA00135">
    <property type="reaction ID" value="UER00197"/>
</dbReference>
<comment type="function">
    <text evidence="12">Catalyzes the reversible conversion of 3-phosphohydroxypyruvate to phosphoserine and of 3-hydroxy-2-oxo-4-phosphonooxybutanoate to phosphohydroxythreonine.</text>
</comment>
<dbReference type="SUPFAM" id="SSF53383">
    <property type="entry name" value="PLP-dependent transferases"/>
    <property type="match status" value="1"/>
</dbReference>
<dbReference type="PIRSF" id="PIRSF000525">
    <property type="entry name" value="SerC"/>
    <property type="match status" value="1"/>
</dbReference>
<feature type="binding site" evidence="12">
    <location>
        <position position="102"/>
    </location>
    <ligand>
        <name>pyridoxal 5'-phosphate</name>
        <dbReference type="ChEBI" id="CHEBI:597326"/>
    </ligand>
</feature>
<name>A0A128EUW8_9GAMM</name>
<keyword evidence="5 12" id="KW-0028">Amino-acid biosynthesis</keyword>
<proteinExistence type="inferred from homology"/>
<comment type="subcellular location">
    <subcellularLocation>
        <location evidence="12">Cytoplasm</location>
    </subcellularLocation>
</comment>
<keyword evidence="12" id="KW-0963">Cytoplasm</keyword>
<evidence type="ECO:0000256" key="11">
    <source>
        <dbReference type="ARBA" id="ARBA00049007"/>
    </source>
</evidence>
<evidence type="ECO:0000256" key="9">
    <source>
        <dbReference type="ARBA" id="ARBA00023299"/>
    </source>
</evidence>
<comment type="subunit">
    <text evidence="12">Homodimer.</text>
</comment>
<keyword evidence="16" id="KW-1185">Reference proteome</keyword>
<comment type="catalytic activity">
    <reaction evidence="11 12 13">
        <text>O-phospho-L-serine + 2-oxoglutarate = 3-phosphooxypyruvate + L-glutamate</text>
        <dbReference type="Rhea" id="RHEA:14329"/>
        <dbReference type="ChEBI" id="CHEBI:16810"/>
        <dbReference type="ChEBI" id="CHEBI:18110"/>
        <dbReference type="ChEBI" id="CHEBI:29985"/>
        <dbReference type="ChEBI" id="CHEBI:57524"/>
        <dbReference type="EC" id="2.6.1.52"/>
    </reaction>
</comment>
<evidence type="ECO:0000256" key="10">
    <source>
        <dbReference type="ARBA" id="ARBA00047630"/>
    </source>
</evidence>
<evidence type="ECO:0000256" key="12">
    <source>
        <dbReference type="HAMAP-Rule" id="MF_00160"/>
    </source>
</evidence>
<dbReference type="PROSITE" id="PS00595">
    <property type="entry name" value="AA_TRANSFER_CLASS_5"/>
    <property type="match status" value="1"/>
</dbReference>
<comment type="pathway">
    <text evidence="1 12">Cofactor biosynthesis; pyridoxine 5'-phosphate biosynthesis; pyridoxine 5'-phosphate from D-erythrose 4-phosphate: step 3/5.</text>
</comment>
<dbReference type="GO" id="GO:0004648">
    <property type="term" value="F:O-phospho-L-serine:2-oxoglutarate aminotransferase activity"/>
    <property type="evidence" value="ECO:0007669"/>
    <property type="project" value="UniProtKB-UniRule"/>
</dbReference>
<dbReference type="CDD" id="cd00611">
    <property type="entry name" value="PSAT_like"/>
    <property type="match status" value="1"/>
</dbReference>
<sequence>MEKVYNFSAGPAMLPEAVLEKVQGELTNWNSLDTSVMEISHRSKEFLAVVEEAEKNLRELLSIPDNYHVLYAQGGARAQFAAVPMNLLGSNTIADYVDGGYWAASAVKEAKKYCTPNVVTVKTEIDGKRAILPAKDWKLSNDAAFVHFCPNETIDGIEIRDLPETDKPIVADMSSTILSRPIDVSKYGVIYAGAQKNIGPAGITLVIVRDDLLGKAKDFLPNVLNYATLVDKESMFNTPPTFGWYLAGEVYKWLKEQGGVEAMQKKNEEKAALLYDFIDGSDFYVNNIHADNRSLMNVPFQLVNPELDAKFLAESDALGLKALKGHRDVGGMRASIYNAMSLEGVQALVAFMKDFEAKNA</sequence>
<comment type="similarity">
    <text evidence="3 12">Belongs to the class-V pyridoxal-phosphate-dependent aminotransferase family. SerC subfamily.</text>
</comment>
<dbReference type="AlphaFoldDB" id="A0A128EUW8"/>
<dbReference type="NCBIfam" id="NF003764">
    <property type="entry name" value="PRK05355.1"/>
    <property type="match status" value="1"/>
</dbReference>
<dbReference type="InterPro" id="IPR000192">
    <property type="entry name" value="Aminotrans_V_dom"/>
</dbReference>
<comment type="cofactor">
    <cofactor evidence="12">
        <name>pyridoxal 5'-phosphate</name>
        <dbReference type="ChEBI" id="CHEBI:597326"/>
    </cofactor>
    <text evidence="12">Binds 1 pyridoxal phosphate per subunit.</text>
</comment>
<keyword evidence="8 12" id="KW-0664">Pyridoxine biosynthesis</keyword>
<evidence type="ECO:0000313" key="16">
    <source>
        <dbReference type="Proteomes" id="UP000071641"/>
    </source>
</evidence>
<evidence type="ECO:0000313" key="15">
    <source>
        <dbReference type="EMBL" id="CZF77944.1"/>
    </source>
</evidence>
<dbReference type="Proteomes" id="UP000071641">
    <property type="component" value="Unassembled WGS sequence"/>
</dbReference>
<dbReference type="InterPro" id="IPR015421">
    <property type="entry name" value="PyrdxlP-dep_Trfase_major"/>
</dbReference>